<name>A0AA41SKW8_PAPNU</name>
<comment type="caution">
    <text evidence="1">The sequence shown here is derived from an EMBL/GenBank/DDBJ whole genome shotgun (WGS) entry which is preliminary data.</text>
</comment>
<protein>
    <submittedName>
        <fullName evidence="1">Uncharacterized protein</fullName>
    </submittedName>
</protein>
<evidence type="ECO:0000313" key="1">
    <source>
        <dbReference type="EMBL" id="MCL7038622.1"/>
    </source>
</evidence>
<feature type="non-terminal residue" evidence="1">
    <location>
        <position position="1"/>
    </location>
</feature>
<evidence type="ECO:0000313" key="2">
    <source>
        <dbReference type="Proteomes" id="UP001177140"/>
    </source>
</evidence>
<reference evidence="1" key="1">
    <citation type="submission" date="2022-03" db="EMBL/GenBank/DDBJ databases">
        <title>A functionally conserved STORR gene fusion in Papaver species that diverged 16.8 million years ago.</title>
        <authorList>
            <person name="Catania T."/>
        </authorList>
    </citation>
    <scope>NUCLEOTIDE SEQUENCE</scope>
    <source>
        <strain evidence="1">S-191538</strain>
    </source>
</reference>
<dbReference type="AlphaFoldDB" id="A0AA41SKW8"/>
<keyword evidence="2" id="KW-1185">Reference proteome</keyword>
<organism evidence="1 2">
    <name type="scientific">Papaver nudicaule</name>
    <name type="common">Iceland poppy</name>
    <dbReference type="NCBI Taxonomy" id="74823"/>
    <lineage>
        <taxon>Eukaryota</taxon>
        <taxon>Viridiplantae</taxon>
        <taxon>Streptophyta</taxon>
        <taxon>Embryophyta</taxon>
        <taxon>Tracheophyta</taxon>
        <taxon>Spermatophyta</taxon>
        <taxon>Magnoliopsida</taxon>
        <taxon>Ranunculales</taxon>
        <taxon>Papaveraceae</taxon>
        <taxon>Papaveroideae</taxon>
        <taxon>Papaver</taxon>
    </lineage>
</organism>
<dbReference type="Proteomes" id="UP001177140">
    <property type="component" value="Unassembled WGS sequence"/>
</dbReference>
<feature type="non-terminal residue" evidence="1">
    <location>
        <position position="77"/>
    </location>
</feature>
<gene>
    <name evidence="1" type="ORF">MKW94_021634</name>
</gene>
<dbReference type="EMBL" id="JAJJMA010192431">
    <property type="protein sequence ID" value="MCL7038622.1"/>
    <property type="molecule type" value="Genomic_DNA"/>
</dbReference>
<sequence length="77" mass="9178">WKFTHSGHTYFQDSDILFKHFRTIKDFYALDSTFFNEYLGLEHSHNFAKTNFATSQLEEDEMLVRHLEHVAGPQLIE</sequence>
<proteinExistence type="predicted"/>
<accession>A0AA41SKW8</accession>